<evidence type="ECO:0000256" key="1">
    <source>
        <dbReference type="ARBA" id="ARBA00023015"/>
    </source>
</evidence>
<keyword evidence="1" id="KW-0805">Transcription regulation</keyword>
<dbReference type="InterPro" id="IPR052158">
    <property type="entry name" value="INH-QAR"/>
</dbReference>
<dbReference type="EMBL" id="LAPT01000082">
    <property type="protein sequence ID" value="PXF30217.1"/>
    <property type="molecule type" value="Genomic_DNA"/>
</dbReference>
<comment type="caution">
    <text evidence="4">The sequence shown here is derived from an EMBL/GenBank/DDBJ whole genome shotgun (WGS) entry which is preliminary data.</text>
</comment>
<evidence type="ECO:0000256" key="2">
    <source>
        <dbReference type="ARBA" id="ARBA00023163"/>
    </source>
</evidence>
<evidence type="ECO:0000313" key="4">
    <source>
        <dbReference type="EMBL" id="PXF30217.1"/>
    </source>
</evidence>
<dbReference type="Pfam" id="PF12833">
    <property type="entry name" value="HTH_18"/>
    <property type="match status" value="1"/>
</dbReference>
<evidence type="ECO:0000313" key="5">
    <source>
        <dbReference type="Proteomes" id="UP000248090"/>
    </source>
</evidence>
<reference evidence="4 5" key="1">
    <citation type="submission" date="2015-03" db="EMBL/GenBank/DDBJ databases">
        <authorList>
            <person name="Krishnan R."/>
            <person name="Midha S."/>
            <person name="Patil P.B."/>
            <person name="Rameshkumar N."/>
        </authorList>
    </citation>
    <scope>NUCLEOTIDE SEQUENCE [LARGE SCALE GENOMIC DNA]</scope>
    <source>
        <strain evidence="4 5">L1E11</strain>
    </source>
</reference>
<dbReference type="InterPro" id="IPR018060">
    <property type="entry name" value="HTH_AraC"/>
</dbReference>
<dbReference type="PROSITE" id="PS01124">
    <property type="entry name" value="HTH_ARAC_FAMILY_2"/>
    <property type="match status" value="1"/>
</dbReference>
<protein>
    <submittedName>
        <fullName evidence="4">AraC family transcriptional regulator</fullName>
    </submittedName>
</protein>
<proteinExistence type="predicted"/>
<dbReference type="SUPFAM" id="SSF46689">
    <property type="entry name" value="Homeodomain-like"/>
    <property type="match status" value="2"/>
</dbReference>
<keyword evidence="2" id="KW-0804">Transcription</keyword>
<dbReference type="PANTHER" id="PTHR43130:SF3">
    <property type="entry name" value="HTH-TYPE TRANSCRIPTIONAL REGULATOR RV1931C"/>
    <property type="match status" value="1"/>
</dbReference>
<dbReference type="RefSeq" id="WP_110188425.1">
    <property type="nucleotide sequence ID" value="NZ_CP177354.1"/>
</dbReference>
<dbReference type="Gene3D" id="1.10.10.60">
    <property type="entry name" value="Homeodomain-like"/>
    <property type="match status" value="1"/>
</dbReference>
<dbReference type="SMART" id="SM00342">
    <property type="entry name" value="HTH_ARAC"/>
    <property type="match status" value="1"/>
</dbReference>
<dbReference type="Pfam" id="PF01965">
    <property type="entry name" value="DJ-1_PfpI"/>
    <property type="match status" value="1"/>
</dbReference>
<evidence type="ECO:0000259" key="3">
    <source>
        <dbReference type="PROSITE" id="PS01124"/>
    </source>
</evidence>
<dbReference type="InterPro" id="IPR009057">
    <property type="entry name" value="Homeodomain-like_sf"/>
</dbReference>
<feature type="domain" description="HTH araC/xylS-type" evidence="3">
    <location>
        <begin position="216"/>
        <end position="314"/>
    </location>
</feature>
<organism evidence="4 5">
    <name type="scientific">Pokkaliibacter plantistimulans</name>
    <dbReference type="NCBI Taxonomy" id="1635171"/>
    <lineage>
        <taxon>Bacteria</taxon>
        <taxon>Pseudomonadati</taxon>
        <taxon>Pseudomonadota</taxon>
        <taxon>Gammaproteobacteria</taxon>
        <taxon>Oceanospirillales</taxon>
        <taxon>Balneatrichaceae</taxon>
        <taxon>Pokkaliibacter</taxon>
    </lineage>
</organism>
<accession>A0ABX5LU72</accession>
<dbReference type="Proteomes" id="UP000248090">
    <property type="component" value="Unassembled WGS sequence"/>
</dbReference>
<dbReference type="InterPro" id="IPR029062">
    <property type="entry name" value="Class_I_gatase-like"/>
</dbReference>
<dbReference type="Gene3D" id="3.40.50.880">
    <property type="match status" value="1"/>
</dbReference>
<dbReference type="PANTHER" id="PTHR43130">
    <property type="entry name" value="ARAC-FAMILY TRANSCRIPTIONAL REGULATOR"/>
    <property type="match status" value="1"/>
</dbReference>
<dbReference type="CDD" id="cd03137">
    <property type="entry name" value="GATase1_AraC_1"/>
    <property type="match status" value="1"/>
</dbReference>
<keyword evidence="5" id="KW-1185">Reference proteome</keyword>
<sequence>MKSVAIVVFPDVLLLDVAGPMDVFAIANRYLTPDQAYRITTVGAECTAVRASNGLRLLADETIDSAPLAYDLLLVPGGPGAYNDIPTCLLPWLQDSASQSQHYGSICTGAFLLGYAGLLDGHRVTTHWNYTERLSRLFPAAQVETNHIYLQDRYLLTSGGVTAGIDLALSIVEADHGRQLALTVAKVILVAMKRQGGQGQFGPMLSKVAKEDTAVSRVQAYVLEHIDEAFTVERLASLASMSARSFSRQFVRESHCTPMEFVLGARIDHARKMLETTELPMKTVAYHSGFGSDRHMRLLFTERLGLTPSQYRERFGYDI</sequence>
<name>A0ABX5LU72_9GAMM</name>
<dbReference type="SUPFAM" id="SSF52317">
    <property type="entry name" value="Class I glutamine amidotransferase-like"/>
    <property type="match status" value="1"/>
</dbReference>
<gene>
    <name evidence="4" type="ORF">WH50_16935</name>
</gene>
<dbReference type="InterPro" id="IPR002818">
    <property type="entry name" value="DJ-1/PfpI"/>
</dbReference>